<name>A0A7V7S831_9BACI</name>
<protein>
    <submittedName>
        <fullName evidence="1">Uncharacterized protein</fullName>
    </submittedName>
</protein>
<evidence type="ECO:0000313" key="1">
    <source>
        <dbReference type="EMBL" id="KAB2443272.1"/>
    </source>
</evidence>
<dbReference type="AlphaFoldDB" id="A0A7V7S831"/>
<dbReference type="EMBL" id="WBPG01000014">
    <property type="protein sequence ID" value="KAB2443272.1"/>
    <property type="molecule type" value="Genomic_DNA"/>
</dbReference>
<proteinExistence type="predicted"/>
<gene>
    <name evidence="1" type="ORF">F8163_09320</name>
</gene>
<sequence>MYTEIENEFRNFEIDSFKTLSIEEYQQLLDEKYEGFITIRERPINVMAAVKHECCICEKKFYNRPANMLGDVEVLQHNCFLSLTGLDSESDKVRTKRLADMKARKDMLRDSR</sequence>
<organism evidence="1 2">
    <name type="scientific">Bacillus luti</name>
    <dbReference type="NCBI Taxonomy" id="2026191"/>
    <lineage>
        <taxon>Bacteria</taxon>
        <taxon>Bacillati</taxon>
        <taxon>Bacillota</taxon>
        <taxon>Bacilli</taxon>
        <taxon>Bacillales</taxon>
        <taxon>Bacillaceae</taxon>
        <taxon>Bacillus</taxon>
        <taxon>Bacillus cereus group</taxon>
    </lineage>
</organism>
<accession>A0A7V7S831</accession>
<dbReference type="Proteomes" id="UP000470409">
    <property type="component" value="Unassembled WGS sequence"/>
</dbReference>
<dbReference type="RefSeq" id="WP_098129402.1">
    <property type="nucleotide sequence ID" value="NZ_WBPG01000014.1"/>
</dbReference>
<comment type="caution">
    <text evidence="1">The sequence shown here is derived from an EMBL/GenBank/DDBJ whole genome shotgun (WGS) entry which is preliminary data.</text>
</comment>
<evidence type="ECO:0000313" key="2">
    <source>
        <dbReference type="Proteomes" id="UP000470409"/>
    </source>
</evidence>
<reference evidence="1 2" key="1">
    <citation type="submission" date="2019-10" db="EMBL/GenBank/DDBJ databases">
        <title>Bacillus from the desert of Cuatro Cinegas, Coahuila.</title>
        <authorList>
            <person name="Olmedo-Alvarez G."/>
            <person name="Saldana S."/>
            <person name="Barcelo D."/>
        </authorList>
    </citation>
    <scope>NUCLEOTIDE SEQUENCE [LARGE SCALE GENOMIC DNA]</scope>
    <source>
        <strain evidence="1 2">CH155b_5T</strain>
    </source>
</reference>